<protein>
    <submittedName>
        <fullName evidence="1">Uncharacterized protein</fullName>
    </submittedName>
</protein>
<dbReference type="EMBL" id="VSSQ01139632">
    <property type="protein sequence ID" value="MPN62097.1"/>
    <property type="molecule type" value="Genomic_DNA"/>
</dbReference>
<sequence>MHKPPLVKLVIFQPDLSAFDRVQHVLRPRHQQPHHGAFFFRHRANDPLRLGSAQKHGTAAGNGTAEPVHFRPGVIKRRNAKEGVVAGLTVVFLFHHAGVSEAAMGMDDRLGEPGGAAGKIDRRFIVLGQRYVRSFTRTV</sequence>
<proteinExistence type="predicted"/>
<gene>
    <name evidence="1" type="ORF">SDC9_209843</name>
</gene>
<comment type="caution">
    <text evidence="1">The sequence shown here is derived from an EMBL/GenBank/DDBJ whole genome shotgun (WGS) entry which is preliminary data.</text>
</comment>
<dbReference type="AlphaFoldDB" id="A0A645JFF6"/>
<name>A0A645JFF6_9ZZZZ</name>
<accession>A0A645JFF6</accession>
<reference evidence="1" key="1">
    <citation type="submission" date="2019-08" db="EMBL/GenBank/DDBJ databases">
        <authorList>
            <person name="Kucharzyk K."/>
            <person name="Murdoch R.W."/>
            <person name="Higgins S."/>
            <person name="Loffler F."/>
        </authorList>
    </citation>
    <scope>NUCLEOTIDE SEQUENCE</scope>
</reference>
<evidence type="ECO:0000313" key="1">
    <source>
        <dbReference type="EMBL" id="MPN62097.1"/>
    </source>
</evidence>
<organism evidence="1">
    <name type="scientific">bioreactor metagenome</name>
    <dbReference type="NCBI Taxonomy" id="1076179"/>
    <lineage>
        <taxon>unclassified sequences</taxon>
        <taxon>metagenomes</taxon>
        <taxon>ecological metagenomes</taxon>
    </lineage>
</organism>